<dbReference type="PANTHER" id="PTHR15696:SF0">
    <property type="entry name" value="TELOMERASE-BINDING PROTEIN EST1A"/>
    <property type="match status" value="1"/>
</dbReference>
<name>A0A9P7Y850_9HELO</name>
<dbReference type="GO" id="GO:0000184">
    <property type="term" value="P:nuclear-transcribed mRNA catabolic process, nonsense-mediated decay"/>
    <property type="evidence" value="ECO:0007669"/>
    <property type="project" value="TreeGrafter"/>
</dbReference>
<evidence type="ECO:0000313" key="2">
    <source>
        <dbReference type="EMBL" id="KAG9228850.1"/>
    </source>
</evidence>
<evidence type="ECO:0008006" key="4">
    <source>
        <dbReference type="Google" id="ProtNLM"/>
    </source>
</evidence>
<gene>
    <name evidence="2" type="ORF">BJ875DRAFT_525122</name>
</gene>
<feature type="region of interest" description="Disordered" evidence="1">
    <location>
        <begin position="201"/>
        <end position="240"/>
    </location>
</feature>
<dbReference type="AlphaFoldDB" id="A0A9P7Y850"/>
<accession>A0A9P7Y850</accession>
<feature type="compositionally biased region" description="Basic and acidic residues" evidence="1">
    <location>
        <begin position="75"/>
        <end position="97"/>
    </location>
</feature>
<comment type="caution">
    <text evidence="2">The sequence shown here is derived from an EMBL/GenBank/DDBJ whole genome shotgun (WGS) entry which is preliminary data.</text>
</comment>
<feature type="region of interest" description="Disordered" evidence="1">
    <location>
        <begin position="130"/>
        <end position="187"/>
    </location>
</feature>
<sequence length="721" mass="82221">MQPQRTIFGFDQLWIQHQRRRAKTTKTWACTHCPDCRIFTNTEDLWHHALRNHQEMLPSDESELQIFRTKFEAESLEKRTKHTLEPRNPTFHEEPPPSKRPLSSSRAQDLAGQLKELNIYTSSGSDVTIQDLLDENENGKPRKKRAVGEGISAAGSVSPFRDSVSPPPQSNTKARPNRMSKKQLWAPQDAPLSFEIAAVQAPRSRGGQAPRSRGQAQRSRGGQAPRSRGQAQRSRGQALPAIFPRSSIQGLQGPSQEESFDIILQLQPETTPISQEQLVAEVEAIFAGLVMVEAKCIEVDNKQAALAQADAGNPPKLNIEQWQALIALHRTLLHEHYDFFLASQHPLASPALRQLASTHAMPTRMWRHGIHSFLELLRYRLPDSLDHMLAFIYLAYSMMALLYETVPTFKDTWVECLGDLGRYRMAIEGDDIRDREVWAGVVRHWYSIASDNSPKTGRLYHHLAILARPNVLQQLFFYAKSLCVAIPFTFTRELILTLFEPVLDSDRFDPVVKEFLGLLDTQIGRVTIKFMEQGYHIAVANKDVTITNAPESDSMATFKYAQSLSNATTEIVLKRVGDPNVLPFIHVTLVFMLFIARHPSTIKLLEAEFPWKSLAIMLNTILGSYQTPSRIEDSVFPQLEKDDPHPFPEDFAIRELVWTEGYFPADFFTKKIDEEEKYHERALMTSQRKERILWLACRIASLVPVGMRVFKWHLIMWSLDS</sequence>
<protein>
    <recommendedName>
        <fullName evidence="4">DNA/RNA-binding domain-containing protein</fullName>
    </recommendedName>
</protein>
<dbReference type="GO" id="GO:0070034">
    <property type="term" value="F:telomerase RNA binding"/>
    <property type="evidence" value="ECO:0007669"/>
    <property type="project" value="TreeGrafter"/>
</dbReference>
<feature type="compositionally biased region" description="Low complexity" evidence="1">
    <location>
        <begin position="202"/>
        <end position="238"/>
    </location>
</feature>
<evidence type="ECO:0000256" key="1">
    <source>
        <dbReference type="SAM" id="MobiDB-lite"/>
    </source>
</evidence>
<reference evidence="2" key="1">
    <citation type="journal article" date="2021" name="IMA Fungus">
        <title>Genomic characterization of three marine fungi, including Emericellopsis atlantica sp. nov. with signatures of a generalist lifestyle and marine biomass degradation.</title>
        <authorList>
            <person name="Hagestad O.C."/>
            <person name="Hou L."/>
            <person name="Andersen J.H."/>
            <person name="Hansen E.H."/>
            <person name="Altermark B."/>
            <person name="Li C."/>
            <person name="Kuhnert E."/>
            <person name="Cox R.J."/>
            <person name="Crous P.W."/>
            <person name="Spatafora J.W."/>
            <person name="Lail K."/>
            <person name="Amirebrahimi M."/>
            <person name="Lipzen A."/>
            <person name="Pangilinan J."/>
            <person name="Andreopoulos W."/>
            <person name="Hayes R.D."/>
            <person name="Ng V."/>
            <person name="Grigoriev I.V."/>
            <person name="Jackson S.A."/>
            <person name="Sutton T.D.S."/>
            <person name="Dobson A.D.W."/>
            <person name="Rama T."/>
        </authorList>
    </citation>
    <scope>NUCLEOTIDE SEQUENCE</scope>
    <source>
        <strain evidence="2">TRa018bII</strain>
    </source>
</reference>
<dbReference type="InterPro" id="IPR045153">
    <property type="entry name" value="Est1/Ebs1-like"/>
</dbReference>
<dbReference type="EMBL" id="MU251852">
    <property type="protein sequence ID" value="KAG9228850.1"/>
    <property type="molecule type" value="Genomic_DNA"/>
</dbReference>
<dbReference type="Proteomes" id="UP000824998">
    <property type="component" value="Unassembled WGS sequence"/>
</dbReference>
<keyword evidence="3" id="KW-1185">Reference proteome</keyword>
<dbReference type="OrthoDB" id="2017974at2759"/>
<dbReference type="FunFam" id="1.25.40.10:FF:000202">
    <property type="entry name" value="Unplaced genomic scaffold supercont1.7, whole genome shotgun sequence"/>
    <property type="match status" value="1"/>
</dbReference>
<organism evidence="2 3">
    <name type="scientific">Amylocarpus encephaloides</name>
    <dbReference type="NCBI Taxonomy" id="45428"/>
    <lineage>
        <taxon>Eukaryota</taxon>
        <taxon>Fungi</taxon>
        <taxon>Dikarya</taxon>
        <taxon>Ascomycota</taxon>
        <taxon>Pezizomycotina</taxon>
        <taxon>Leotiomycetes</taxon>
        <taxon>Helotiales</taxon>
        <taxon>Helotiales incertae sedis</taxon>
        <taxon>Amylocarpus</taxon>
    </lineage>
</organism>
<dbReference type="Gene3D" id="1.25.40.10">
    <property type="entry name" value="Tetratricopeptide repeat domain"/>
    <property type="match status" value="1"/>
</dbReference>
<dbReference type="PANTHER" id="PTHR15696">
    <property type="entry name" value="SMG-7 SUPPRESSOR WITH MORPHOLOGICAL EFFECT ON GENITALIA PROTEIN 7"/>
    <property type="match status" value="1"/>
</dbReference>
<dbReference type="GO" id="GO:0005697">
    <property type="term" value="C:telomerase holoenzyme complex"/>
    <property type="evidence" value="ECO:0007669"/>
    <property type="project" value="TreeGrafter"/>
</dbReference>
<proteinExistence type="predicted"/>
<feature type="region of interest" description="Disordered" evidence="1">
    <location>
        <begin position="75"/>
        <end position="108"/>
    </location>
</feature>
<dbReference type="GO" id="GO:0042162">
    <property type="term" value="F:telomeric DNA binding"/>
    <property type="evidence" value="ECO:0007669"/>
    <property type="project" value="TreeGrafter"/>
</dbReference>
<evidence type="ECO:0000313" key="3">
    <source>
        <dbReference type="Proteomes" id="UP000824998"/>
    </source>
</evidence>
<dbReference type="InterPro" id="IPR011990">
    <property type="entry name" value="TPR-like_helical_dom_sf"/>
</dbReference>
<dbReference type="SUPFAM" id="SSF48452">
    <property type="entry name" value="TPR-like"/>
    <property type="match status" value="1"/>
</dbReference>